<keyword evidence="4" id="KW-1185">Reference proteome</keyword>
<evidence type="ECO:0000313" key="3">
    <source>
        <dbReference type="EMBL" id="WVZ14911.1"/>
    </source>
</evidence>
<dbReference type="EMBL" id="CP144697">
    <property type="protein sequence ID" value="WVZ14911.1"/>
    <property type="molecule type" value="Genomic_DNA"/>
</dbReference>
<gene>
    <name evidence="3" type="ORF">V8G54_012477</name>
</gene>
<evidence type="ECO:0000313" key="4">
    <source>
        <dbReference type="Proteomes" id="UP001374535"/>
    </source>
</evidence>
<organism evidence="3 4">
    <name type="scientific">Vigna mungo</name>
    <name type="common">Black gram</name>
    <name type="synonym">Phaseolus mungo</name>
    <dbReference type="NCBI Taxonomy" id="3915"/>
    <lineage>
        <taxon>Eukaryota</taxon>
        <taxon>Viridiplantae</taxon>
        <taxon>Streptophyta</taxon>
        <taxon>Embryophyta</taxon>
        <taxon>Tracheophyta</taxon>
        <taxon>Spermatophyta</taxon>
        <taxon>Magnoliopsida</taxon>
        <taxon>eudicotyledons</taxon>
        <taxon>Gunneridae</taxon>
        <taxon>Pentapetalae</taxon>
        <taxon>rosids</taxon>
        <taxon>fabids</taxon>
        <taxon>Fabales</taxon>
        <taxon>Fabaceae</taxon>
        <taxon>Papilionoideae</taxon>
        <taxon>50 kb inversion clade</taxon>
        <taxon>NPAAA clade</taxon>
        <taxon>indigoferoid/millettioid clade</taxon>
        <taxon>Phaseoleae</taxon>
        <taxon>Vigna</taxon>
    </lineage>
</organism>
<protein>
    <submittedName>
        <fullName evidence="3">Uncharacterized protein</fullName>
    </submittedName>
</protein>
<feature type="region of interest" description="Disordered" evidence="2">
    <location>
        <begin position="368"/>
        <end position="389"/>
    </location>
</feature>
<accession>A0AAQ3S3U8</accession>
<feature type="region of interest" description="Disordered" evidence="2">
    <location>
        <begin position="1"/>
        <end position="25"/>
    </location>
</feature>
<proteinExistence type="predicted"/>
<reference evidence="3 4" key="1">
    <citation type="journal article" date="2023" name="Life. Sci Alliance">
        <title>Evolutionary insights into 3D genome organization and epigenetic landscape of Vigna mungo.</title>
        <authorList>
            <person name="Junaid A."/>
            <person name="Singh B."/>
            <person name="Bhatia S."/>
        </authorList>
    </citation>
    <scope>NUCLEOTIDE SEQUENCE [LARGE SCALE GENOMIC DNA]</scope>
    <source>
        <strain evidence="3">Urdbean</strain>
    </source>
</reference>
<evidence type="ECO:0000256" key="1">
    <source>
        <dbReference type="SAM" id="Coils"/>
    </source>
</evidence>
<dbReference type="AlphaFoldDB" id="A0AAQ3S3U8"/>
<keyword evidence="1" id="KW-0175">Coiled coil</keyword>
<feature type="coiled-coil region" evidence="1">
    <location>
        <begin position="278"/>
        <end position="314"/>
    </location>
</feature>
<name>A0AAQ3S3U8_VIGMU</name>
<evidence type="ECO:0000256" key="2">
    <source>
        <dbReference type="SAM" id="MobiDB-lite"/>
    </source>
</evidence>
<sequence>MGTPKASPKCKTKTPEEETEQKQRKKGMWIDIDIKEVEEVVAGLVEREKQLVFGSQIRKPGAMLAIPVGCFNSGAFCQKLITSRSRVLLSPKGRVRNNDVGSQVLVLSDATSTRGMGVEMKVVIENKEDLVKEHVESGLPKSRGYKQGVFEDIISLRKVNATDNGVEVDTHRPVSGNKRDLAPKQGVKKYKKKLKVELLDHGGGVTLRRKSSNLGGLKGHGKDNELKLVEKADLTTLVQGMLEFQSRFFDRRLTNLLQKELVDEDKTKMDEELVVLQKETFEDEIKKLKTQNKQKDVKEENEALKKKLKAQQAEFLYQEVTSKDLRFNIIKDIFEGRMLDEIMTTKIVQNVVVVENVGKEFGKETIRSNPSVPIDPAVKDEDNEYGVEK</sequence>
<feature type="compositionally biased region" description="Basic and acidic residues" evidence="2">
    <location>
        <begin position="13"/>
        <end position="22"/>
    </location>
</feature>
<dbReference type="Proteomes" id="UP001374535">
    <property type="component" value="Chromosome 4"/>
</dbReference>